<dbReference type="EMBL" id="RFFG01000082">
    <property type="protein sequence ID" value="RMI38625.1"/>
    <property type="molecule type" value="Genomic_DNA"/>
</dbReference>
<dbReference type="SMART" id="SM00567">
    <property type="entry name" value="EZ_HEAT"/>
    <property type="match status" value="3"/>
</dbReference>
<sequence>MTRPGARRRIDVGARYRREMPEELAGLMRALGAARDPADQGRLMDEIETIIMTDPEGSRATVLASQGDERLRLRALGEVGDPADFGLITAALGDPALRCAALEALAGQPDADGADALARSYLDDPTPDVRSRAAGLVAFHGRPNAVEALLPLTRDPVAHVRMKLAWDLGALGGPAVEAALHRLLDDPDEMVRKSAARGLTRKVRHLPHADIRAGH</sequence>
<proteinExistence type="predicted"/>
<protein>
    <recommendedName>
        <fullName evidence="3">HEAT repeat domain-containing protein</fullName>
    </recommendedName>
</protein>
<name>A0A3M2LRA0_9ACTN</name>
<dbReference type="InterPro" id="IPR011989">
    <property type="entry name" value="ARM-like"/>
</dbReference>
<keyword evidence="2" id="KW-1185">Reference proteome</keyword>
<gene>
    <name evidence="1" type="ORF">EBO15_32345</name>
</gene>
<evidence type="ECO:0000313" key="1">
    <source>
        <dbReference type="EMBL" id="RMI38625.1"/>
    </source>
</evidence>
<dbReference type="Gene3D" id="1.25.10.10">
    <property type="entry name" value="Leucine-rich Repeat Variant"/>
    <property type="match status" value="1"/>
</dbReference>
<organism evidence="1 2">
    <name type="scientific">Actinomadura harenae</name>
    <dbReference type="NCBI Taxonomy" id="2483351"/>
    <lineage>
        <taxon>Bacteria</taxon>
        <taxon>Bacillati</taxon>
        <taxon>Actinomycetota</taxon>
        <taxon>Actinomycetes</taxon>
        <taxon>Streptosporangiales</taxon>
        <taxon>Thermomonosporaceae</taxon>
        <taxon>Actinomadura</taxon>
    </lineage>
</organism>
<dbReference type="AlphaFoldDB" id="A0A3M2LRA0"/>
<dbReference type="InterPro" id="IPR004155">
    <property type="entry name" value="PBS_lyase_HEAT"/>
</dbReference>
<dbReference type="InterPro" id="IPR016024">
    <property type="entry name" value="ARM-type_fold"/>
</dbReference>
<reference evidence="1 2" key="1">
    <citation type="submission" date="2018-10" db="EMBL/GenBank/DDBJ databases">
        <title>Isolation from soil.</title>
        <authorList>
            <person name="Hu J."/>
        </authorList>
    </citation>
    <scope>NUCLEOTIDE SEQUENCE [LARGE SCALE GENOMIC DNA]</scope>
    <source>
        <strain evidence="1 2">NEAU-Ht49</strain>
    </source>
</reference>
<dbReference type="Proteomes" id="UP000282674">
    <property type="component" value="Unassembled WGS sequence"/>
</dbReference>
<evidence type="ECO:0008006" key="3">
    <source>
        <dbReference type="Google" id="ProtNLM"/>
    </source>
</evidence>
<evidence type="ECO:0000313" key="2">
    <source>
        <dbReference type="Proteomes" id="UP000282674"/>
    </source>
</evidence>
<accession>A0A3M2LRA0</accession>
<dbReference type="Pfam" id="PF13646">
    <property type="entry name" value="HEAT_2"/>
    <property type="match status" value="1"/>
</dbReference>
<comment type="caution">
    <text evidence="1">The sequence shown here is derived from an EMBL/GenBank/DDBJ whole genome shotgun (WGS) entry which is preliminary data.</text>
</comment>
<dbReference type="SUPFAM" id="SSF48371">
    <property type="entry name" value="ARM repeat"/>
    <property type="match status" value="1"/>
</dbReference>